<sequence>MENEHEQTFSPGEQNPEEIMYKELSGCWETAIWTDNQLQVEDNSNSAAKLESIWEPVASMRRVAACLDKSAAKGSSSLIEDTNAALSVQSSADASEYEVEPGLARPGEMEMAHSLGVAGTTGSEIEFIAPDSQDCRPPSACSKYSEGSPYHLGSDDGYIVESQSIQQQRSLMEQQHHIHQREENHKKHQVQQQDHMQQQYEQNQYKQEQQNREEEEGQDQERLQQLQSKRLQLGQCGSSSAAPRHVMQPSENVRNLWGLDKPHAEAPYEETTPKEAAKASGSKTSDAQLHTETLQLSPPPDSAIRFPSTGLNEVTTTWGALQLPGGALGEEGEFLTPMEAAQRAAEFAFAAEMAANRAAQLEEGEQPAPRTEAPKSQRLSPAVRLLPETFSGASRSVQPFGSCHQALKSSGGVTYGVSTAPTAPTLCPVALALPSDISDPEEGEVDRDSALAAARYFSTCAIQAAGVAVAGCMQSLQGGPALLRQTMLDERIRHWLPQSCLQGVTIPQDLEGLKSTHASRLGGVGGVSVLKVANLCEKCMQETKEATTQLIDPPIQESVPLSRQGAISGRESEQKAQMSGTQALFLRQQEESQQKVAEEYRQQKCRLEEMEKEMSEKQAQADTDGSQPVFGFLVSLEVKDDVTMQEVRELEQQLVILCLAHLNERKRHLVILRKPLETEGELLRRAAAGQESAVPSRALNGEAATVTSAAPSAASLVANAISQEGQRRIIGVKLKAWNAAARCVRLALAVLTKRAAFLAAHGSTRMLQAVTVGSGLPGGSTLSSQPLRDATAAEASQSVLNGGRDLTSLGVGVSTQTLQCTFAQGLSPRPGVLATATEEASHGAWDGIGTEITPEGHVGAALLTQQHQQPSRHPIDWKPLVGTFLPEEGVSASTAPEGLPERLRSSPSEIFRRLPSGVHWGDLSVLGISRRTHTMTTTEGILGGLRSENSTSYTVNPRATVSPHTTTGAPLDATTPNVAGLPTSKATPASSSMWRPPLSLSPLSWRGGGVIPRDLGHTGLQPPQRRQLAPLPTSSGISYRR</sequence>
<dbReference type="Proteomes" id="UP000095192">
    <property type="component" value="Unassembled WGS sequence"/>
</dbReference>
<protein>
    <submittedName>
        <fullName evidence="3">Uncharacterized protein</fullName>
    </submittedName>
</protein>
<organism evidence="3 4">
    <name type="scientific">Cyclospora cayetanensis</name>
    <dbReference type="NCBI Taxonomy" id="88456"/>
    <lineage>
        <taxon>Eukaryota</taxon>
        <taxon>Sar</taxon>
        <taxon>Alveolata</taxon>
        <taxon>Apicomplexa</taxon>
        <taxon>Conoidasida</taxon>
        <taxon>Coccidia</taxon>
        <taxon>Eucoccidiorida</taxon>
        <taxon>Eimeriorina</taxon>
        <taxon>Eimeriidae</taxon>
        <taxon>Cyclospora</taxon>
    </lineage>
</organism>
<feature type="region of interest" description="Disordered" evidence="2">
    <location>
        <begin position="358"/>
        <end position="381"/>
    </location>
</feature>
<name>A0A1D3CZX0_9EIME</name>
<keyword evidence="1" id="KW-0175">Coiled coil</keyword>
<keyword evidence="4" id="KW-1185">Reference proteome</keyword>
<dbReference type="InParanoid" id="A0A1D3CZX0"/>
<feature type="compositionally biased region" description="Polar residues" evidence="2">
    <location>
        <begin position="984"/>
        <end position="993"/>
    </location>
</feature>
<gene>
    <name evidence="3" type="ORF">cyc_05341</name>
</gene>
<feature type="region of interest" description="Disordered" evidence="2">
    <location>
        <begin position="1010"/>
        <end position="1041"/>
    </location>
</feature>
<dbReference type="AlphaFoldDB" id="A0A1D3CZX0"/>
<feature type="compositionally biased region" description="Basic and acidic residues" evidence="2">
    <location>
        <begin position="174"/>
        <end position="185"/>
    </location>
</feature>
<feature type="compositionally biased region" description="Low complexity" evidence="2">
    <location>
        <begin position="1020"/>
        <end position="1032"/>
    </location>
</feature>
<feature type="compositionally biased region" description="Polar residues" evidence="2">
    <location>
        <begin position="161"/>
        <end position="173"/>
    </location>
</feature>
<dbReference type="VEuPathDB" id="ToxoDB:cyc_05341"/>
<evidence type="ECO:0000313" key="4">
    <source>
        <dbReference type="Proteomes" id="UP000095192"/>
    </source>
</evidence>
<feature type="compositionally biased region" description="Basic and acidic residues" evidence="2">
    <location>
        <begin position="267"/>
        <end position="277"/>
    </location>
</feature>
<feature type="compositionally biased region" description="Polar residues" evidence="2">
    <location>
        <begin position="947"/>
        <end position="968"/>
    </location>
</feature>
<feature type="compositionally biased region" description="Polar residues" evidence="2">
    <location>
        <begin position="281"/>
        <end position="296"/>
    </location>
</feature>
<feature type="coiled-coil region" evidence="1">
    <location>
        <begin position="593"/>
        <end position="627"/>
    </location>
</feature>
<dbReference type="EMBL" id="JROU02001336">
    <property type="protein sequence ID" value="OEH76747.1"/>
    <property type="molecule type" value="Genomic_DNA"/>
</dbReference>
<evidence type="ECO:0000256" key="1">
    <source>
        <dbReference type="SAM" id="Coils"/>
    </source>
</evidence>
<feature type="region of interest" description="Disordered" evidence="2">
    <location>
        <begin position="943"/>
        <end position="995"/>
    </location>
</feature>
<feature type="compositionally biased region" description="Low complexity" evidence="2">
    <location>
        <begin position="190"/>
        <end position="208"/>
    </location>
</feature>
<feature type="region of interest" description="Disordered" evidence="2">
    <location>
        <begin position="267"/>
        <end position="302"/>
    </location>
</feature>
<evidence type="ECO:0000313" key="3">
    <source>
        <dbReference type="EMBL" id="OEH76747.1"/>
    </source>
</evidence>
<feature type="region of interest" description="Disordered" evidence="2">
    <location>
        <begin position="231"/>
        <end position="250"/>
    </location>
</feature>
<reference evidence="3 4" key="1">
    <citation type="journal article" date="2016" name="BMC Genomics">
        <title>Comparative genomics reveals Cyclospora cayetanensis possesses coccidia-like metabolism and invasion components but unique surface antigens.</title>
        <authorList>
            <person name="Liu S."/>
            <person name="Wang L."/>
            <person name="Zheng H."/>
            <person name="Xu Z."/>
            <person name="Roellig D.M."/>
            <person name="Li N."/>
            <person name="Frace M.A."/>
            <person name="Tang K."/>
            <person name="Arrowood M.J."/>
            <person name="Moss D.M."/>
            <person name="Zhang L."/>
            <person name="Feng Y."/>
            <person name="Xiao L."/>
        </authorList>
    </citation>
    <scope>NUCLEOTIDE SEQUENCE [LARGE SCALE GENOMIC DNA]</scope>
    <source>
        <strain evidence="3 4">CHN_HEN01</strain>
    </source>
</reference>
<accession>A0A1D3CZX0</accession>
<comment type="caution">
    <text evidence="3">The sequence shown here is derived from an EMBL/GenBank/DDBJ whole genome shotgun (WGS) entry which is preliminary data.</text>
</comment>
<evidence type="ECO:0000256" key="2">
    <source>
        <dbReference type="SAM" id="MobiDB-lite"/>
    </source>
</evidence>
<dbReference type="VEuPathDB" id="ToxoDB:LOC34621712"/>
<feature type="region of interest" description="Disordered" evidence="2">
    <location>
        <begin position="129"/>
        <end position="223"/>
    </location>
</feature>
<proteinExistence type="predicted"/>